<keyword evidence="7" id="KW-0238">DNA-binding</keyword>
<geneLocation type="mitochondrion" evidence="10"/>
<dbReference type="PANTHER" id="PTHR33568">
    <property type="entry name" value="DNA POLYMERASE"/>
    <property type="match status" value="1"/>
</dbReference>
<dbReference type="EMBL" id="KC573037">
    <property type="protein sequence ID" value="AGE93549.1"/>
    <property type="molecule type" value="Genomic_DNA"/>
</dbReference>
<feature type="domain" description="DNA-directed DNA polymerase family B mitochondria/virus" evidence="9">
    <location>
        <begin position="2"/>
        <end position="287"/>
    </location>
</feature>
<name>M1K4H2_CANCI</name>
<dbReference type="InterPro" id="IPR004868">
    <property type="entry name" value="DNA-dir_DNA_pol_B_mt/vir"/>
</dbReference>
<dbReference type="GO" id="GO:0006260">
    <property type="term" value="P:DNA replication"/>
    <property type="evidence" value="ECO:0007669"/>
    <property type="project" value="UniProtKB-KW"/>
</dbReference>
<dbReference type="EC" id="2.7.7.7" evidence="2"/>
<keyword evidence="6" id="KW-0239">DNA-directed DNA polymerase</keyword>
<protein>
    <recommendedName>
        <fullName evidence="2">DNA-directed DNA polymerase</fullName>
        <ecNumber evidence="2">2.7.7.7</ecNumber>
    </recommendedName>
</protein>
<keyword evidence="3 10" id="KW-0808">Transferase</keyword>
<evidence type="ECO:0000256" key="7">
    <source>
        <dbReference type="ARBA" id="ARBA00023125"/>
    </source>
</evidence>
<dbReference type="InterPro" id="IPR023211">
    <property type="entry name" value="DNA_pol_palm_dom_sf"/>
</dbReference>
<dbReference type="InterPro" id="IPR006172">
    <property type="entry name" value="DNA-dir_DNA_pol_B"/>
</dbReference>
<dbReference type="PANTHER" id="PTHR33568:SF3">
    <property type="entry name" value="DNA-DIRECTED DNA POLYMERASE"/>
    <property type="match status" value="1"/>
</dbReference>
<organism evidence="10">
    <name type="scientific">Cantharellus cibarius</name>
    <name type="common">Chanterelle</name>
    <dbReference type="NCBI Taxonomy" id="36066"/>
    <lineage>
        <taxon>Eukaryota</taxon>
        <taxon>Fungi</taxon>
        <taxon>Dikarya</taxon>
        <taxon>Basidiomycota</taxon>
        <taxon>Agaricomycotina</taxon>
        <taxon>Agaricomycetes</taxon>
        <taxon>Cantharellales</taxon>
        <taxon>Hydnaceae</taxon>
        <taxon>Cantharellus</taxon>
    </lineage>
</organism>
<sequence>MIAKFSEQIFTLFRMDVLKYPTLPSLAFAIYRNNFMGDAKIPLIHGTIYDFMVQGYTGGSVDVYKQAGNNIYRYDVNSLYPFVMQNSPMPVGNISYFEGDITQSNPQAFGVFEVEVTAPQNLHIPILQLRLRTNKGIHTVAPIGNWKGVYFSEEIKNAKLHGYSFKVLKGYTFDKGYIFKEYVDFLYSLKVNSDKTSSNYTIAKLLLNSLYGRMGMSPYKEQHVIVSNKEALNIISKFEVSNVIDFKNGKELVSFFDPSGNDNLNISVAISLAVTAMARVHMSQFKTMKDITLYYSDTDSIDIDKPLPNKFIGEGLGLMKLEHIFDEAVFLAPKVYGGRTITYDYVKVKGLKDPITFDELKTLLVKDSRIVINQEKWYRDMSHGNIKINQEIYTLMINNWKKK</sequence>
<dbReference type="GO" id="GO:0000166">
    <property type="term" value="F:nucleotide binding"/>
    <property type="evidence" value="ECO:0007669"/>
    <property type="project" value="InterPro"/>
</dbReference>
<evidence type="ECO:0000313" key="10">
    <source>
        <dbReference type="EMBL" id="AGE93549.1"/>
    </source>
</evidence>
<reference evidence="10" key="1">
    <citation type="journal article" date="2009" name="BMC Evol. Biol.">
        <title>Phylogenomic analyses predict sistergroup relationship of nucleariids and fungi and paraphyly of zygomycetes with significant support.</title>
        <authorList>
            <person name="Liu Y."/>
            <person name="Steenkamp E.T."/>
            <person name="Brinkmann H."/>
            <person name="Forget L."/>
            <person name="Philippe H."/>
            <person name="Lang B.F."/>
        </authorList>
    </citation>
    <scope>NUCLEOTIDE SEQUENCE</scope>
</reference>
<dbReference type="InterPro" id="IPR017964">
    <property type="entry name" value="DNA-dir_DNA_pol_B_CS"/>
</dbReference>
<dbReference type="PROSITE" id="PS00116">
    <property type="entry name" value="DNA_POLYMERASE_B"/>
    <property type="match status" value="1"/>
</dbReference>
<dbReference type="Gene3D" id="1.10.287.690">
    <property type="entry name" value="Helix hairpin bin"/>
    <property type="match status" value="1"/>
</dbReference>
<accession>M1K4H2</accession>
<dbReference type="Gene3D" id="3.90.1600.10">
    <property type="entry name" value="Palm domain of DNA polymerase"/>
    <property type="match status" value="2"/>
</dbReference>
<dbReference type="InterPro" id="IPR043502">
    <property type="entry name" value="DNA/RNA_pol_sf"/>
</dbReference>
<reference evidence="10" key="2">
    <citation type="submission" date="2012-12" db="EMBL/GenBank/DDBJ databases">
        <authorList>
            <person name="Lang B.F."/>
        </authorList>
    </citation>
    <scope>NUCLEOTIDE SEQUENCE</scope>
</reference>
<evidence type="ECO:0000259" key="9">
    <source>
        <dbReference type="Pfam" id="PF03175"/>
    </source>
</evidence>
<evidence type="ECO:0000256" key="5">
    <source>
        <dbReference type="ARBA" id="ARBA00022705"/>
    </source>
</evidence>
<dbReference type="AlphaFoldDB" id="M1K4H2"/>
<dbReference type="PRINTS" id="PR00106">
    <property type="entry name" value="DNAPOLB"/>
</dbReference>
<evidence type="ECO:0000256" key="4">
    <source>
        <dbReference type="ARBA" id="ARBA00022695"/>
    </source>
</evidence>
<comment type="catalytic activity">
    <reaction evidence="8">
        <text>DNA(n) + a 2'-deoxyribonucleoside 5'-triphosphate = DNA(n+1) + diphosphate</text>
        <dbReference type="Rhea" id="RHEA:22508"/>
        <dbReference type="Rhea" id="RHEA-COMP:17339"/>
        <dbReference type="Rhea" id="RHEA-COMP:17340"/>
        <dbReference type="ChEBI" id="CHEBI:33019"/>
        <dbReference type="ChEBI" id="CHEBI:61560"/>
        <dbReference type="ChEBI" id="CHEBI:173112"/>
        <dbReference type="EC" id="2.7.7.7"/>
    </reaction>
</comment>
<dbReference type="GO" id="GO:0003677">
    <property type="term" value="F:DNA binding"/>
    <property type="evidence" value="ECO:0007669"/>
    <property type="project" value="UniProtKB-KW"/>
</dbReference>
<gene>
    <name evidence="10" type="primary">dpo</name>
</gene>
<dbReference type="RefSeq" id="YP_007476128.1">
    <property type="nucleotide sequence ID" value="NC_020368.1"/>
</dbReference>
<dbReference type="SUPFAM" id="SSF56672">
    <property type="entry name" value="DNA/RNA polymerases"/>
    <property type="match status" value="1"/>
</dbReference>
<evidence type="ECO:0000256" key="6">
    <source>
        <dbReference type="ARBA" id="ARBA00022932"/>
    </source>
</evidence>
<dbReference type="GO" id="GO:0003887">
    <property type="term" value="F:DNA-directed DNA polymerase activity"/>
    <property type="evidence" value="ECO:0007669"/>
    <property type="project" value="UniProtKB-KW"/>
</dbReference>
<evidence type="ECO:0000256" key="8">
    <source>
        <dbReference type="ARBA" id="ARBA00049244"/>
    </source>
</evidence>
<comment type="similarity">
    <text evidence="1">Belongs to the DNA polymerase type-B family.</text>
</comment>
<keyword evidence="5" id="KW-0235">DNA replication</keyword>
<evidence type="ECO:0000256" key="2">
    <source>
        <dbReference type="ARBA" id="ARBA00012417"/>
    </source>
</evidence>
<evidence type="ECO:0000256" key="3">
    <source>
        <dbReference type="ARBA" id="ARBA00022679"/>
    </source>
</evidence>
<dbReference type="Pfam" id="PF03175">
    <property type="entry name" value="DNA_pol_B_2"/>
    <property type="match status" value="1"/>
</dbReference>
<evidence type="ECO:0000256" key="1">
    <source>
        <dbReference type="ARBA" id="ARBA00005755"/>
    </source>
</evidence>
<keyword evidence="10" id="KW-0496">Mitochondrion</keyword>
<keyword evidence="4 10" id="KW-0548">Nucleotidyltransferase</keyword>
<dbReference type="GeneID" id="14659493"/>
<proteinExistence type="inferred from homology"/>